<keyword evidence="1" id="KW-0472">Membrane</keyword>
<evidence type="ECO:0000313" key="3">
    <source>
        <dbReference type="Proteomes" id="UP001178281"/>
    </source>
</evidence>
<keyword evidence="1" id="KW-1133">Transmembrane helix</keyword>
<dbReference type="Proteomes" id="UP001178281">
    <property type="component" value="Unassembled WGS sequence"/>
</dbReference>
<dbReference type="PIRSF" id="PIRSF007580">
    <property type="entry name" value="UCP07580"/>
    <property type="match status" value="1"/>
</dbReference>
<proteinExistence type="predicted"/>
<dbReference type="EMBL" id="JAUTIX010000001">
    <property type="protein sequence ID" value="MDP0396347.1"/>
    <property type="molecule type" value="Genomic_DNA"/>
</dbReference>
<feature type="transmembrane region" description="Helical" evidence="1">
    <location>
        <begin position="206"/>
        <end position="225"/>
    </location>
</feature>
<dbReference type="InterPro" id="IPR016516">
    <property type="entry name" value="UCP07580"/>
</dbReference>
<dbReference type="PANTHER" id="PTHR39456:SF1">
    <property type="entry name" value="METAL-DEPENDENT HYDROLASE"/>
    <property type="match status" value="1"/>
</dbReference>
<comment type="caution">
    <text evidence="2">The sequence shown here is derived from an EMBL/GenBank/DDBJ whole genome shotgun (WGS) entry which is preliminary data.</text>
</comment>
<keyword evidence="2" id="KW-0378">Hydrolase</keyword>
<keyword evidence="1" id="KW-0812">Transmembrane</keyword>
<accession>A0AA90N690</accession>
<protein>
    <submittedName>
        <fullName evidence="2">Metal-dependent hydrolase</fullName>
        <ecNumber evidence="2">3.-.-.-</ecNumber>
    </submittedName>
</protein>
<dbReference type="EC" id="3.-.-.-" evidence="2"/>
<dbReference type="RefSeq" id="WP_305109929.1">
    <property type="nucleotide sequence ID" value="NZ_BAAAII010000002.1"/>
</dbReference>
<dbReference type="GO" id="GO:0016787">
    <property type="term" value="F:hydrolase activity"/>
    <property type="evidence" value="ECO:0007669"/>
    <property type="project" value="UniProtKB-KW"/>
</dbReference>
<evidence type="ECO:0000313" key="2">
    <source>
        <dbReference type="EMBL" id="MDP0396347.1"/>
    </source>
</evidence>
<evidence type="ECO:0000256" key="1">
    <source>
        <dbReference type="SAM" id="Phobius"/>
    </source>
</evidence>
<organism evidence="2 3">
    <name type="scientific">Tsukamurella strandjordii</name>
    <dbReference type="NCBI Taxonomy" id="147577"/>
    <lineage>
        <taxon>Bacteria</taxon>
        <taxon>Bacillati</taxon>
        <taxon>Actinomycetota</taxon>
        <taxon>Actinomycetes</taxon>
        <taxon>Mycobacteriales</taxon>
        <taxon>Tsukamurellaceae</taxon>
        <taxon>Tsukamurella</taxon>
    </lineage>
</organism>
<dbReference type="AlphaFoldDB" id="A0AA90N690"/>
<sequence length="296" mass="33924">MTQQQEIPAEVLELHARNVTFDWTDTPLEWIKGDPFASDFTTGLLHMVLPEGERWFCEVFTEALPYVKDEDLARVMRGFIGQEAMHAESHDGAVTAYLERRGVDTAPFLRQMEFAFRRILGPRTRSRSAKVRYNDMVQRLWLVAAIEHYTAILGVFALNADWERFDVDPTMADICRWHGAEEVEHRAVAHDVAHYFDPGYLHRCRAMLTILAFMVVGIPRVGRYVTGARTGRRQSLIGFVLRYLRASHRGVLPPVRSLVWFTLLYFDPRFHPDSIGSTEQARAYLATSPAVRASAQ</sequence>
<dbReference type="PANTHER" id="PTHR39456">
    <property type="entry name" value="METAL-DEPENDENT HYDROLASE"/>
    <property type="match status" value="1"/>
</dbReference>
<name>A0AA90N690_9ACTN</name>
<feature type="transmembrane region" description="Helical" evidence="1">
    <location>
        <begin position="140"/>
        <end position="160"/>
    </location>
</feature>
<reference evidence="2" key="1">
    <citation type="submission" date="2023-08" db="EMBL/GenBank/DDBJ databases">
        <title>The draft genome of Tsukamurella strandjordii strain 050030.</title>
        <authorList>
            <person name="Zhao F."/>
            <person name="Feng Y."/>
            <person name="Zong Z."/>
        </authorList>
    </citation>
    <scope>NUCLEOTIDE SEQUENCE</scope>
    <source>
        <strain evidence="2">050030</strain>
    </source>
</reference>
<gene>
    <name evidence="2" type="ORF">Q7X28_00275</name>
</gene>
<dbReference type="Pfam" id="PF10118">
    <property type="entry name" value="Metal_hydrol"/>
    <property type="match status" value="1"/>
</dbReference>
<keyword evidence="3" id="KW-1185">Reference proteome</keyword>